<reference evidence="2" key="1">
    <citation type="journal article" date="2009" name="PLoS Genet.">
        <title>Sequencing, mapping, and analysis of 27,455 maize full-length cDNAs.</title>
        <authorList>
            <person name="Soderlund C."/>
            <person name="Descour A."/>
            <person name="Kudrna D."/>
            <person name="Bomhoff M."/>
            <person name="Boyd L."/>
            <person name="Currie J."/>
            <person name="Angelova A."/>
            <person name="Collura K."/>
            <person name="Wissotski M."/>
            <person name="Ashley E."/>
            <person name="Morrow D."/>
            <person name="Fernandes J."/>
            <person name="Walbot V."/>
            <person name="Yu Y."/>
        </authorList>
    </citation>
    <scope>NUCLEOTIDE SEQUENCE</scope>
    <source>
        <strain evidence="2">B73</strain>
    </source>
</reference>
<accession>C0HGD0</accession>
<name>C0HGD0_MAIZE</name>
<proteinExistence type="evidence at transcript level"/>
<dbReference type="EMBL" id="BT061386">
    <property type="protein sequence ID" value="ACN26083.1"/>
    <property type="molecule type" value="mRNA"/>
</dbReference>
<evidence type="ECO:0000256" key="1">
    <source>
        <dbReference type="SAM" id="MobiDB-lite"/>
    </source>
</evidence>
<sequence>MYAPSYNSRCRPQHQVRPLKRDLNSGGYPNKIVLLPRTPTPGHDKGCGEEVAASHAIMSCSTSSLLLQKKDKSLNKGVLQPDCI</sequence>
<protein>
    <submittedName>
        <fullName evidence="2">Uncharacterized protein</fullName>
    </submittedName>
</protein>
<feature type="region of interest" description="Disordered" evidence="1">
    <location>
        <begin position="1"/>
        <end position="47"/>
    </location>
</feature>
<reference evidence="2" key="2">
    <citation type="submission" date="2012-06" db="EMBL/GenBank/DDBJ databases">
        <authorList>
            <person name="Yu Y."/>
            <person name="Currie J."/>
            <person name="Lomeli R."/>
            <person name="Angelova A."/>
            <person name="Collura K."/>
            <person name="Wissotski M."/>
            <person name="Campos D."/>
            <person name="Kudrna D."/>
            <person name="Golser W."/>
            <person name="Ashely E."/>
            <person name="Descour A."/>
            <person name="Fernandes J."/>
            <person name="Soderlund C."/>
            <person name="Walbot V."/>
        </authorList>
    </citation>
    <scope>NUCLEOTIDE SEQUENCE</scope>
    <source>
        <strain evidence="2">B73</strain>
    </source>
</reference>
<organism evidence="2">
    <name type="scientific">Zea mays</name>
    <name type="common">Maize</name>
    <dbReference type="NCBI Taxonomy" id="4577"/>
    <lineage>
        <taxon>Eukaryota</taxon>
        <taxon>Viridiplantae</taxon>
        <taxon>Streptophyta</taxon>
        <taxon>Embryophyta</taxon>
        <taxon>Tracheophyta</taxon>
        <taxon>Spermatophyta</taxon>
        <taxon>Magnoliopsida</taxon>
        <taxon>Liliopsida</taxon>
        <taxon>Poales</taxon>
        <taxon>Poaceae</taxon>
        <taxon>PACMAD clade</taxon>
        <taxon>Panicoideae</taxon>
        <taxon>Andropogonodae</taxon>
        <taxon>Andropogoneae</taxon>
        <taxon>Tripsacinae</taxon>
        <taxon>Zea</taxon>
    </lineage>
</organism>
<dbReference type="AlphaFoldDB" id="C0HGD0"/>
<feature type="compositionally biased region" description="Polar residues" evidence="1">
    <location>
        <begin position="1"/>
        <end position="10"/>
    </location>
</feature>
<evidence type="ECO:0000313" key="2">
    <source>
        <dbReference type="EMBL" id="ACN26083.1"/>
    </source>
</evidence>